<organism evidence="1 2">
    <name type="scientific">Chitinophaga jiangningensis</name>
    <dbReference type="NCBI Taxonomy" id="1419482"/>
    <lineage>
        <taxon>Bacteria</taxon>
        <taxon>Pseudomonadati</taxon>
        <taxon>Bacteroidota</taxon>
        <taxon>Chitinophagia</taxon>
        <taxon>Chitinophagales</taxon>
        <taxon>Chitinophagaceae</taxon>
        <taxon>Chitinophaga</taxon>
    </lineage>
</organism>
<evidence type="ECO:0000313" key="2">
    <source>
        <dbReference type="Proteomes" id="UP000184420"/>
    </source>
</evidence>
<protein>
    <submittedName>
        <fullName evidence="1">Uncharacterized protein</fullName>
    </submittedName>
</protein>
<reference evidence="1 2" key="1">
    <citation type="submission" date="2016-11" db="EMBL/GenBank/DDBJ databases">
        <authorList>
            <person name="Jaros S."/>
            <person name="Januszkiewicz K."/>
            <person name="Wedrychowicz H."/>
        </authorList>
    </citation>
    <scope>NUCLEOTIDE SEQUENCE [LARGE SCALE GENOMIC DNA]</scope>
    <source>
        <strain evidence="1 2">DSM 27406</strain>
    </source>
</reference>
<dbReference type="AlphaFoldDB" id="A0A1M6V280"/>
<accession>A0A1M6V280</accession>
<gene>
    <name evidence="1" type="ORF">SAMN05444266_10134</name>
</gene>
<dbReference type="Proteomes" id="UP000184420">
    <property type="component" value="Unassembled WGS sequence"/>
</dbReference>
<name>A0A1M6V280_9BACT</name>
<keyword evidence="2" id="KW-1185">Reference proteome</keyword>
<proteinExistence type="predicted"/>
<evidence type="ECO:0000313" key="1">
    <source>
        <dbReference type="EMBL" id="SHK75475.1"/>
    </source>
</evidence>
<dbReference type="EMBL" id="FRBL01000001">
    <property type="protein sequence ID" value="SHK75475.1"/>
    <property type="molecule type" value="Genomic_DNA"/>
</dbReference>
<sequence length="36" mass="4430">MNIHKTHQIIKMFEVESTVLFYHFPDSHQLLQELFQ</sequence>